<feature type="domain" description="Glycosyl transferase family 1" evidence="2">
    <location>
        <begin position="198"/>
        <end position="345"/>
    </location>
</feature>
<dbReference type="InterPro" id="IPR001296">
    <property type="entry name" value="Glyco_trans_1"/>
</dbReference>
<dbReference type="Pfam" id="PF13439">
    <property type="entry name" value="Glyco_transf_4"/>
    <property type="match status" value="1"/>
</dbReference>
<dbReference type="InterPro" id="IPR028098">
    <property type="entry name" value="Glyco_trans_4-like_N"/>
</dbReference>
<reference evidence="5" key="1">
    <citation type="journal article" date="2011" name="MBio">
        <title>Novel metabolic attributes of the genus Cyanothece, comprising a group of unicellular nitrogen-fixing Cyanobacteria.</title>
        <authorList>
            <person name="Bandyopadhyay A."/>
            <person name="Elvitigala T."/>
            <person name="Welsh E."/>
            <person name="Stockel J."/>
            <person name="Liberton M."/>
            <person name="Min H."/>
            <person name="Sherman L.A."/>
            <person name="Pakrasi H.B."/>
        </authorList>
    </citation>
    <scope>NUCLEOTIDE SEQUENCE [LARGE SCALE GENOMIC DNA]</scope>
    <source>
        <strain evidence="5">PCC 8801</strain>
    </source>
</reference>
<dbReference type="CDD" id="cd03814">
    <property type="entry name" value="GT4-like"/>
    <property type="match status" value="1"/>
</dbReference>
<proteinExistence type="predicted"/>
<evidence type="ECO:0000259" key="3">
    <source>
        <dbReference type="Pfam" id="PF13439"/>
    </source>
</evidence>
<name>B7K1N2_RIPO1</name>
<dbReference type="CAZy" id="GT4">
    <property type="family name" value="Glycosyltransferase Family 4"/>
</dbReference>
<dbReference type="AlphaFoldDB" id="B7K1N2"/>
<dbReference type="Pfam" id="PF00534">
    <property type="entry name" value="Glycos_transf_1"/>
    <property type="match status" value="1"/>
</dbReference>
<dbReference type="KEGG" id="cyp:PCC8801_3612"/>
<organism evidence="4 5">
    <name type="scientific">Rippkaea orientalis (strain PCC 8801 / RF-1)</name>
    <name type="common">Cyanothece sp. (strain PCC 8801)</name>
    <dbReference type="NCBI Taxonomy" id="41431"/>
    <lineage>
        <taxon>Bacteria</taxon>
        <taxon>Bacillati</taxon>
        <taxon>Cyanobacteriota</taxon>
        <taxon>Cyanophyceae</taxon>
        <taxon>Oscillatoriophycideae</taxon>
        <taxon>Chroococcales</taxon>
        <taxon>Aphanothecaceae</taxon>
        <taxon>Rippkaea</taxon>
        <taxon>Rippkaea orientalis</taxon>
    </lineage>
</organism>
<dbReference type="HOGENOM" id="CLU_009583_2_0_3"/>
<evidence type="ECO:0000259" key="2">
    <source>
        <dbReference type="Pfam" id="PF00534"/>
    </source>
</evidence>
<dbReference type="OrthoDB" id="9802525at2"/>
<dbReference type="GO" id="GO:0016757">
    <property type="term" value="F:glycosyltransferase activity"/>
    <property type="evidence" value="ECO:0007669"/>
    <property type="project" value="InterPro"/>
</dbReference>
<evidence type="ECO:0000256" key="1">
    <source>
        <dbReference type="SAM" id="Coils"/>
    </source>
</evidence>
<accession>B7K1N2</accession>
<gene>
    <name evidence="4" type="ordered locus">PCC8801_3612</name>
</gene>
<keyword evidence="5" id="KW-1185">Reference proteome</keyword>
<dbReference type="PANTHER" id="PTHR45947">
    <property type="entry name" value="SULFOQUINOVOSYL TRANSFERASE SQD2"/>
    <property type="match status" value="1"/>
</dbReference>
<dbReference type="Gene3D" id="3.40.50.2000">
    <property type="entry name" value="Glycogen Phosphorylase B"/>
    <property type="match status" value="2"/>
</dbReference>
<dbReference type="InterPro" id="IPR050194">
    <property type="entry name" value="Glycosyltransferase_grp1"/>
</dbReference>
<sequence>MRVALFTETFLPKIDGIVTRLRHTVEHLQRNGDQVLVFCPDGGVREHKGAKVHGVKGMPLPLYPELKLAIPTPNVGKALERFNPDLVHVVNPAVLGLGGIYYAKTMNLPLVASYHTHLPQYLQHYGLGSLEGLLWELLKLAHNQAQLNLCTSTAMVEALETRGIERVDLWQRGVDTEMFQPHLASQQMRSRLSGGHPESPLLLYVGRVSAEKQIDQIKPVLEAIPDARLAIVGDGPYREALEAHFAGTKTNFVGYLQGLELASAFASSDAFIFPSRTETLGLVLLEAMAAGCPVVAANSGGIPDIVTDGVNGYLFDPADPDGAIVATKRLLAAKEEREKLRENARLEAERWSWSAATSQLRNYYQKILKGESFSMAA</sequence>
<dbReference type="Proteomes" id="UP000008204">
    <property type="component" value="Chromosome"/>
</dbReference>
<dbReference type="eggNOG" id="COG0438">
    <property type="taxonomic scope" value="Bacteria"/>
</dbReference>
<dbReference type="PANTHER" id="PTHR45947:SF3">
    <property type="entry name" value="SULFOQUINOVOSYL TRANSFERASE SQD2"/>
    <property type="match status" value="1"/>
</dbReference>
<dbReference type="RefSeq" id="WP_012596832.1">
    <property type="nucleotide sequence ID" value="NC_011726.1"/>
</dbReference>
<feature type="domain" description="Glycosyltransferase subfamily 4-like N-terminal" evidence="3">
    <location>
        <begin position="15"/>
        <end position="177"/>
    </location>
</feature>
<evidence type="ECO:0000313" key="4">
    <source>
        <dbReference type="EMBL" id="ACK67574.1"/>
    </source>
</evidence>
<dbReference type="STRING" id="41431.PCC8801_3612"/>
<evidence type="ECO:0000313" key="5">
    <source>
        <dbReference type="Proteomes" id="UP000008204"/>
    </source>
</evidence>
<keyword evidence="4" id="KW-0808">Transferase</keyword>
<keyword evidence="1" id="KW-0175">Coiled coil</keyword>
<feature type="coiled-coil region" evidence="1">
    <location>
        <begin position="323"/>
        <end position="350"/>
    </location>
</feature>
<dbReference type="SUPFAM" id="SSF53756">
    <property type="entry name" value="UDP-Glycosyltransferase/glycogen phosphorylase"/>
    <property type="match status" value="1"/>
</dbReference>
<dbReference type="EMBL" id="CP001287">
    <property type="protein sequence ID" value="ACK67574.1"/>
    <property type="molecule type" value="Genomic_DNA"/>
</dbReference>
<protein>
    <submittedName>
        <fullName evidence="4">Glycosyl transferase group 1</fullName>
    </submittedName>
</protein>